<evidence type="ECO:0000256" key="1">
    <source>
        <dbReference type="SAM" id="Coils"/>
    </source>
</evidence>
<feature type="domain" description="Sporulation stage II protein D amidase enhancer LytB N-terminal" evidence="2">
    <location>
        <begin position="364"/>
        <end position="427"/>
    </location>
</feature>
<dbReference type="Gene3D" id="6.10.250.3150">
    <property type="match status" value="1"/>
</dbReference>
<organism evidence="3 4">
    <name type="scientific">candidate division WS6 bacterium GW2011_GWC1_33_20</name>
    <dbReference type="NCBI Taxonomy" id="1619089"/>
    <lineage>
        <taxon>Bacteria</taxon>
        <taxon>Candidatus Dojkabacteria</taxon>
    </lineage>
</organism>
<protein>
    <recommendedName>
        <fullName evidence="2">Sporulation stage II protein D amidase enhancer LytB N-terminal domain-containing protein</fullName>
    </recommendedName>
</protein>
<accession>A0A0F9ZIK9</accession>
<dbReference type="InterPro" id="IPR013693">
    <property type="entry name" value="SpoIID/LytB_N"/>
</dbReference>
<dbReference type="Pfam" id="PF08486">
    <property type="entry name" value="SpoIID"/>
    <property type="match status" value="1"/>
</dbReference>
<evidence type="ECO:0000259" key="2">
    <source>
        <dbReference type="Pfam" id="PF08486"/>
    </source>
</evidence>
<comment type="caution">
    <text evidence="3">The sequence shown here is derived from an EMBL/GenBank/DDBJ whole genome shotgun (WGS) entry which is preliminary data.</text>
</comment>
<proteinExistence type="predicted"/>
<dbReference type="EMBL" id="LBOV01000009">
    <property type="protein sequence ID" value="KKP43914.1"/>
    <property type="molecule type" value="Genomic_DNA"/>
</dbReference>
<name>A0A0F9ZIK9_9BACT</name>
<reference evidence="3 4" key="1">
    <citation type="journal article" date="2015" name="Nature">
        <title>rRNA introns, odd ribosomes, and small enigmatic genomes across a large radiation of phyla.</title>
        <authorList>
            <person name="Brown C.T."/>
            <person name="Hug L.A."/>
            <person name="Thomas B.C."/>
            <person name="Sharon I."/>
            <person name="Castelle C.J."/>
            <person name="Singh A."/>
            <person name="Wilkins M.J."/>
            <person name="Williams K.H."/>
            <person name="Banfield J.F."/>
        </authorList>
    </citation>
    <scope>NUCLEOTIDE SEQUENCE [LARGE SCALE GENOMIC DNA]</scope>
</reference>
<dbReference type="AlphaFoldDB" id="A0A0F9ZIK9"/>
<keyword evidence="1" id="KW-0175">Coiled coil</keyword>
<dbReference type="Proteomes" id="UP000034302">
    <property type="component" value="Unassembled WGS sequence"/>
</dbReference>
<feature type="coiled-coil region" evidence="1">
    <location>
        <begin position="36"/>
        <end position="119"/>
    </location>
</feature>
<sequence>MSRNETVPQFIIVFLLVLLTGFLFLNWSSSVYATEVEDLENTINQKTEELNKQKTYLSQIEARIKEISSSNYSLSEKVNLLNAEITKLQTQIDQRNIEIEEKLKAIDEKQKLLAQKKENLDLISGQLYMKSRYDGGQLLFSFTNLDQMLQTLFIKKSAIGILREDIEKTTGEFETLVGLKTSLEKEKTDLDAQKKDLDQSYQLVLAEKTRIQKELNAQIATKKSVSRSINGLSTELSDLQYQLIIARQGGTHVSIGSVPASGDYNSTLAGFMANAPSGSFAVFSIGAYTHRNGMSQWGAKARDDAGQSYTQILNAYYPGTQLRTGTVVINGVEEQIMSNISVDGYGSLQFEDFYLHGIREINPAWNTTADLNVLKAQVIAARTYAVRRTSNGRSSICTTESCQVYSSTHYTGAWVQAINETRGQILTDGAGNPVSTQYAAVHGGWGNQIGWDTTDGTGTGDWMGRAWDRLSNVSWFYKAWYRQTYSETSSTCGRNAWLSQTEMSDIVNAYQVWVASNRTDSRISPVFDACHSTGNPYTYAEARARAAKPVSSISSVIVSSSNGTTNTVTFYTNAGPIIMSGNDFKTIFNLRAPGHLRIPQSGFVHVNVHKK</sequence>
<gene>
    <name evidence="3" type="ORF">UR34_C0009G0015</name>
</gene>
<evidence type="ECO:0000313" key="3">
    <source>
        <dbReference type="EMBL" id="KKP43914.1"/>
    </source>
</evidence>
<evidence type="ECO:0000313" key="4">
    <source>
        <dbReference type="Proteomes" id="UP000034302"/>
    </source>
</evidence>